<evidence type="ECO:0000256" key="1">
    <source>
        <dbReference type="SAM" id="MobiDB-lite"/>
    </source>
</evidence>
<comment type="caution">
    <text evidence="2">The sequence shown here is derived from an EMBL/GenBank/DDBJ whole genome shotgun (WGS) entry which is preliminary data.</text>
</comment>
<feature type="region of interest" description="Disordered" evidence="1">
    <location>
        <begin position="65"/>
        <end position="95"/>
    </location>
</feature>
<organism evidence="2 3">
    <name type="scientific">Actinoallomurus vinaceus</name>
    <dbReference type="NCBI Taxonomy" id="1080074"/>
    <lineage>
        <taxon>Bacteria</taxon>
        <taxon>Bacillati</taxon>
        <taxon>Actinomycetota</taxon>
        <taxon>Actinomycetes</taxon>
        <taxon>Streptosporangiales</taxon>
        <taxon>Thermomonosporaceae</taxon>
        <taxon>Actinoallomurus</taxon>
    </lineage>
</organism>
<keyword evidence="3" id="KW-1185">Reference proteome</keyword>
<evidence type="ECO:0000313" key="3">
    <source>
        <dbReference type="Proteomes" id="UP001501442"/>
    </source>
</evidence>
<protein>
    <submittedName>
        <fullName evidence="2">Uncharacterized protein</fullName>
    </submittedName>
</protein>
<dbReference type="EMBL" id="BAABHK010000004">
    <property type="protein sequence ID" value="GAA4626953.1"/>
    <property type="molecule type" value="Genomic_DNA"/>
</dbReference>
<dbReference type="Proteomes" id="UP001501442">
    <property type="component" value="Unassembled WGS sequence"/>
</dbReference>
<dbReference type="RefSeq" id="WP_345432117.1">
    <property type="nucleotide sequence ID" value="NZ_BAABHK010000004.1"/>
</dbReference>
<reference evidence="3" key="1">
    <citation type="journal article" date="2019" name="Int. J. Syst. Evol. Microbiol.">
        <title>The Global Catalogue of Microorganisms (GCM) 10K type strain sequencing project: providing services to taxonomists for standard genome sequencing and annotation.</title>
        <authorList>
            <consortium name="The Broad Institute Genomics Platform"/>
            <consortium name="The Broad Institute Genome Sequencing Center for Infectious Disease"/>
            <person name="Wu L."/>
            <person name="Ma J."/>
        </authorList>
    </citation>
    <scope>NUCLEOTIDE SEQUENCE [LARGE SCALE GENOMIC DNA]</scope>
    <source>
        <strain evidence="3">JCM 17939</strain>
    </source>
</reference>
<evidence type="ECO:0000313" key="2">
    <source>
        <dbReference type="EMBL" id="GAA4626953.1"/>
    </source>
</evidence>
<gene>
    <name evidence="2" type="ORF">GCM10023196_037270</name>
</gene>
<proteinExistence type="predicted"/>
<accession>A0ABP8UC49</accession>
<name>A0ABP8UC49_9ACTN</name>
<sequence>MPGKDDPLLDMAASAKKLEVEYVTMRKYWYRLKKNVEAGARKPGDIPWPDEMIGRSPAWRESTWDKWLPTRPGPGAGGGPKPKAIAGGKGKSRKS</sequence>